<dbReference type="InterPro" id="IPR052936">
    <property type="entry name" value="Jasmonate_Hydroxylase-like"/>
</dbReference>
<feature type="domain" description="ABM" evidence="1">
    <location>
        <begin position="9"/>
        <end position="81"/>
    </location>
</feature>
<dbReference type="GO" id="GO:0004497">
    <property type="term" value="F:monooxygenase activity"/>
    <property type="evidence" value="ECO:0007669"/>
    <property type="project" value="UniProtKB-KW"/>
</dbReference>
<dbReference type="PANTHER" id="PTHR37811">
    <property type="entry name" value="BLL5343 PROTEIN"/>
    <property type="match status" value="1"/>
</dbReference>
<reference evidence="2 3" key="1">
    <citation type="submission" date="2020-08" db="EMBL/GenBank/DDBJ databases">
        <title>Genomic Encyclopedia of Type Strains, Phase IV (KMG-IV): sequencing the most valuable type-strain genomes for metagenomic binning, comparative biology and taxonomic classification.</title>
        <authorList>
            <person name="Goeker M."/>
        </authorList>
    </citation>
    <scope>NUCLEOTIDE SEQUENCE [LARGE SCALE GENOMIC DNA]</scope>
    <source>
        <strain evidence="2 3">DSM 102044</strain>
    </source>
</reference>
<keyword evidence="3" id="KW-1185">Reference proteome</keyword>
<proteinExistence type="predicted"/>
<keyword evidence="2" id="KW-0503">Monooxygenase</keyword>
<dbReference type="Pfam" id="PF03992">
    <property type="entry name" value="ABM"/>
    <property type="match status" value="1"/>
</dbReference>
<dbReference type="AlphaFoldDB" id="A0A841MN97"/>
<organism evidence="2 3">
    <name type="scientific">Algoriphagus iocasae</name>
    <dbReference type="NCBI Taxonomy" id="1836499"/>
    <lineage>
        <taxon>Bacteria</taxon>
        <taxon>Pseudomonadati</taxon>
        <taxon>Bacteroidota</taxon>
        <taxon>Cytophagia</taxon>
        <taxon>Cytophagales</taxon>
        <taxon>Cyclobacteriaceae</taxon>
        <taxon>Algoriphagus</taxon>
    </lineage>
</organism>
<dbReference type="PANTHER" id="PTHR37811:SF2">
    <property type="entry name" value="ABM DOMAIN-CONTAINING PROTEIN"/>
    <property type="match status" value="1"/>
</dbReference>
<dbReference type="RefSeq" id="WP_184494143.1">
    <property type="nucleotide sequence ID" value="NZ_JACIJO010000001.1"/>
</dbReference>
<dbReference type="Gene3D" id="3.30.70.100">
    <property type="match status" value="1"/>
</dbReference>
<protein>
    <submittedName>
        <fullName evidence="2">Heme-degrading monooxygenase HmoA</fullName>
    </submittedName>
</protein>
<dbReference type="SUPFAM" id="SSF54909">
    <property type="entry name" value="Dimeric alpha+beta barrel"/>
    <property type="match status" value="1"/>
</dbReference>
<sequence>MIANTPTPPYYAVIFTSLRTGINEEYLETALEMERLAALQPGYLGHESAREGTGITVSYWRDLESIKNWKKVAEHQTAQKKGRELWYSAYKTRICLVERDYGFNLSEI</sequence>
<dbReference type="InterPro" id="IPR011008">
    <property type="entry name" value="Dimeric_a/b-barrel"/>
</dbReference>
<dbReference type="EMBL" id="JACIJO010000001">
    <property type="protein sequence ID" value="MBB6325696.1"/>
    <property type="molecule type" value="Genomic_DNA"/>
</dbReference>
<dbReference type="Proteomes" id="UP000588604">
    <property type="component" value="Unassembled WGS sequence"/>
</dbReference>
<evidence type="ECO:0000313" key="3">
    <source>
        <dbReference type="Proteomes" id="UP000588604"/>
    </source>
</evidence>
<keyword evidence="2" id="KW-0560">Oxidoreductase</keyword>
<accession>A0A841MN97</accession>
<name>A0A841MN97_9BACT</name>
<evidence type="ECO:0000259" key="1">
    <source>
        <dbReference type="Pfam" id="PF03992"/>
    </source>
</evidence>
<comment type="caution">
    <text evidence="2">The sequence shown here is derived from an EMBL/GenBank/DDBJ whole genome shotgun (WGS) entry which is preliminary data.</text>
</comment>
<dbReference type="InterPro" id="IPR007138">
    <property type="entry name" value="ABM_dom"/>
</dbReference>
<evidence type="ECO:0000313" key="2">
    <source>
        <dbReference type="EMBL" id="MBB6325696.1"/>
    </source>
</evidence>
<gene>
    <name evidence="2" type="ORF">FHS59_001311</name>
</gene>